<keyword evidence="1" id="KW-0472">Membrane</keyword>
<keyword evidence="1" id="KW-1133">Transmembrane helix</keyword>
<feature type="transmembrane region" description="Helical" evidence="1">
    <location>
        <begin position="55"/>
        <end position="77"/>
    </location>
</feature>
<organism evidence="2 3">
    <name type="scientific">Sporosarcina highlanderae</name>
    <dbReference type="NCBI Taxonomy" id="3035916"/>
    <lineage>
        <taxon>Bacteria</taxon>
        <taxon>Bacillati</taxon>
        <taxon>Bacillota</taxon>
        <taxon>Bacilli</taxon>
        <taxon>Bacillales</taxon>
        <taxon>Caryophanaceae</taxon>
        <taxon>Sporosarcina</taxon>
    </lineage>
</organism>
<evidence type="ECO:0000313" key="2">
    <source>
        <dbReference type="EMBL" id="MDN4609088.1"/>
    </source>
</evidence>
<proteinExistence type="predicted"/>
<accession>A0ABT8JWB5</accession>
<name>A0ABT8JWB5_9BACL</name>
<evidence type="ECO:0000313" key="3">
    <source>
        <dbReference type="Proteomes" id="UP001175097"/>
    </source>
</evidence>
<dbReference type="EMBL" id="JAROCC010000019">
    <property type="protein sequence ID" value="MDN4609088.1"/>
    <property type="molecule type" value="Genomic_DNA"/>
</dbReference>
<reference evidence="2" key="1">
    <citation type="submission" date="2023-03" db="EMBL/GenBank/DDBJ databases">
        <title>MT1 and MT2 Draft Genomes of Novel Species.</title>
        <authorList>
            <person name="Venkateswaran K."/>
        </authorList>
    </citation>
    <scope>NUCLEOTIDE SEQUENCE</scope>
    <source>
        <strain evidence="2">F6_3S_P_2</strain>
    </source>
</reference>
<comment type="caution">
    <text evidence="2">The sequence shown here is derived from an EMBL/GenBank/DDBJ whole genome shotgun (WGS) entry which is preliminary data.</text>
</comment>
<keyword evidence="3" id="KW-1185">Reference proteome</keyword>
<protein>
    <submittedName>
        <fullName evidence="2">Uncharacterized protein</fullName>
    </submittedName>
</protein>
<evidence type="ECO:0000256" key="1">
    <source>
        <dbReference type="SAM" id="Phobius"/>
    </source>
</evidence>
<sequence>MDNDQFEKRMEFLKKSYDRVPSSFDPDEVFKHIDEEKVPQSNKKKSSNRGFRQNLTIWAMGIASMFIIGIIGTGYVLDQKQKSEEEIIQSPVTDEHIESLLKRYEEERENRREMLKLDEVFFKHYASYADSTIKLLENESYLEMVRAGTEKTPLEETYNRAIDELKLPSEMLNDLRANSLQNDERGSIAFLGEYRRKVQMLIEIYDQILKENKEAIDAYEVGPHVDKAEIMSLSSKSFPEQLQNIIGTMRDQSIRLHTEKYSGEIRTRHNNYYFFYSDLAFNLHHHTDAYIQMMVEEPYMYGPILQYPLNEMAYKLGRMEQTLINVEQDQSLYPVLESYYLTIFNDLVKGSEYTKIFDEDGVLLPDYQDVWRGLAATGDARPLAYVMQPIVKEMEASGWRESKSWDSLSYDALKDAIVLYREGQLEYYMYGERPDFKSETIQFPNESFWNEVQELYSDFKKAHDKSVLKGASPIHVLGVFNYANEMDDPETMFHLLNENATYSEYGEIELNDYVKNWRKSFSHFRNATEARFDQNTVYRSQVKFHSHVSFTGSDTEIQMIFNEDGIWEVNTRYMETLPSYLMFPERGFKDILNFGEYTYQSVNLPDFEMKYLRGAPPLDIVGVYFYGANRGNYELQYKLFFQGDGSEVVDKETFLENPEKYSQSPSYEDGMYTKASFQGLEQDENGNYQGVATLIVDTELYPELPSEMKFHMIWTEEGWRVKFNPFEQPMR</sequence>
<dbReference type="Proteomes" id="UP001175097">
    <property type="component" value="Unassembled WGS sequence"/>
</dbReference>
<dbReference type="RefSeq" id="WP_301245643.1">
    <property type="nucleotide sequence ID" value="NZ_JAROCC010000019.1"/>
</dbReference>
<gene>
    <name evidence="2" type="ORF">P5G49_16625</name>
</gene>
<keyword evidence="1" id="KW-0812">Transmembrane</keyword>